<sequence length="32" mass="3589">MNCGHSLQSLRELSNSEMLFMFLMIGGVAENE</sequence>
<evidence type="ECO:0000313" key="1">
    <source>
        <dbReference type="EMBL" id="DAE24071.1"/>
    </source>
</evidence>
<dbReference type="EMBL" id="BK015766">
    <property type="protein sequence ID" value="DAE24071.1"/>
    <property type="molecule type" value="Genomic_DNA"/>
</dbReference>
<accession>A0A8S5QXS9</accession>
<proteinExistence type="predicted"/>
<protein>
    <submittedName>
        <fullName evidence="1">Uncharacterized protein</fullName>
    </submittedName>
</protein>
<name>A0A8S5QXS9_9CAUD</name>
<reference evidence="1" key="1">
    <citation type="journal article" date="2021" name="Proc. Natl. Acad. Sci. U.S.A.">
        <title>A Catalog of Tens of Thousands of Viruses from Human Metagenomes Reveals Hidden Associations with Chronic Diseases.</title>
        <authorList>
            <person name="Tisza M.J."/>
            <person name="Buck C.B."/>
        </authorList>
    </citation>
    <scope>NUCLEOTIDE SEQUENCE</scope>
    <source>
        <strain evidence="1">Ctg6Y13</strain>
    </source>
</reference>
<organism evidence="1">
    <name type="scientific">Siphoviridae sp. ctg6Y13</name>
    <dbReference type="NCBI Taxonomy" id="2826419"/>
    <lineage>
        <taxon>Viruses</taxon>
        <taxon>Duplodnaviria</taxon>
        <taxon>Heunggongvirae</taxon>
        <taxon>Uroviricota</taxon>
        <taxon>Caudoviricetes</taxon>
    </lineage>
</organism>